<accession>Q132V9</accession>
<evidence type="ECO:0000313" key="1">
    <source>
        <dbReference type="EMBL" id="ABE40880.1"/>
    </source>
</evidence>
<dbReference type="EMBL" id="CP000283">
    <property type="protein sequence ID" value="ABE40880.1"/>
    <property type="molecule type" value="Genomic_DNA"/>
</dbReference>
<proteinExistence type="predicted"/>
<sequence>MLRLIIELVPGGYAPATRTIASMRISNVSDLADVSDYRVEAMEGANRLSGDPARSGECVVLAHDRRQSVWKLVEKACREITEADFVEL</sequence>
<reference evidence="1 2" key="1">
    <citation type="submission" date="2006-03" db="EMBL/GenBank/DDBJ databases">
        <title>Complete sequence of Rhodopseudomonas palustris BisB5.</title>
        <authorList>
            <consortium name="US DOE Joint Genome Institute"/>
            <person name="Copeland A."/>
            <person name="Lucas S."/>
            <person name="Lapidus A."/>
            <person name="Barry K."/>
            <person name="Detter J.C."/>
            <person name="Glavina del Rio T."/>
            <person name="Hammon N."/>
            <person name="Israni S."/>
            <person name="Dalin E."/>
            <person name="Tice H."/>
            <person name="Pitluck S."/>
            <person name="Chain P."/>
            <person name="Malfatti S."/>
            <person name="Shin M."/>
            <person name="Vergez L."/>
            <person name="Schmutz J."/>
            <person name="Larimer F."/>
            <person name="Land M."/>
            <person name="Hauser L."/>
            <person name="Pelletier D.A."/>
            <person name="Kyrpides N."/>
            <person name="Lykidis A."/>
            <person name="Oda Y."/>
            <person name="Harwood C.S."/>
            <person name="Richardson P."/>
        </authorList>
    </citation>
    <scope>NUCLEOTIDE SEQUENCE [LARGE SCALE GENOMIC DNA]</scope>
    <source>
        <strain evidence="1 2">BisB5</strain>
    </source>
</reference>
<dbReference type="eggNOG" id="ENOG502ZW91">
    <property type="taxonomic scope" value="Bacteria"/>
</dbReference>
<gene>
    <name evidence="1" type="ordered locus">RPD_3657</name>
</gene>
<dbReference type="BioCyc" id="RPAL316057:RPD_RS18385-MONOMER"/>
<dbReference type="STRING" id="316057.RPD_3657"/>
<evidence type="ECO:0000313" key="2">
    <source>
        <dbReference type="Proteomes" id="UP000001818"/>
    </source>
</evidence>
<dbReference type="KEGG" id="rpd:RPD_3657"/>
<dbReference type="Proteomes" id="UP000001818">
    <property type="component" value="Chromosome"/>
</dbReference>
<organism evidence="1 2">
    <name type="scientific">Rhodopseudomonas palustris (strain BisB5)</name>
    <dbReference type="NCBI Taxonomy" id="316057"/>
    <lineage>
        <taxon>Bacteria</taxon>
        <taxon>Pseudomonadati</taxon>
        <taxon>Pseudomonadota</taxon>
        <taxon>Alphaproteobacteria</taxon>
        <taxon>Hyphomicrobiales</taxon>
        <taxon>Nitrobacteraceae</taxon>
        <taxon>Rhodopseudomonas</taxon>
    </lineage>
</organism>
<protein>
    <submittedName>
        <fullName evidence="1">Uncharacterized protein</fullName>
    </submittedName>
</protein>
<dbReference type="AlphaFoldDB" id="Q132V9"/>
<name>Q132V9_RHOPS</name>
<dbReference type="HOGENOM" id="CLU_180071_0_0_5"/>